<dbReference type="Proteomes" id="UP000605846">
    <property type="component" value="Unassembled WGS sequence"/>
</dbReference>
<dbReference type="AlphaFoldDB" id="A0A8H7BK55"/>
<dbReference type="Pfam" id="PF00755">
    <property type="entry name" value="Carn_acyltransf"/>
    <property type="match status" value="1"/>
</dbReference>
<dbReference type="Gene3D" id="3.30.559.70">
    <property type="entry name" value="Choline/Carnitine o-acyltransferase, domain 2"/>
    <property type="match status" value="1"/>
</dbReference>
<feature type="active site" description="Proton acceptor" evidence="4">
    <location>
        <position position="337"/>
    </location>
</feature>
<organism evidence="7 8">
    <name type="scientific">Apophysomyces ossiformis</name>
    <dbReference type="NCBI Taxonomy" id="679940"/>
    <lineage>
        <taxon>Eukaryota</taxon>
        <taxon>Fungi</taxon>
        <taxon>Fungi incertae sedis</taxon>
        <taxon>Mucoromycota</taxon>
        <taxon>Mucoromycotina</taxon>
        <taxon>Mucoromycetes</taxon>
        <taxon>Mucorales</taxon>
        <taxon>Mucorineae</taxon>
        <taxon>Mucoraceae</taxon>
        <taxon>Apophysomyces</taxon>
    </lineage>
</organism>
<dbReference type="PANTHER" id="PTHR22589">
    <property type="entry name" value="CARNITINE O-ACYLTRANSFERASE"/>
    <property type="match status" value="1"/>
</dbReference>
<dbReference type="InterPro" id="IPR000542">
    <property type="entry name" value="Carn_acyl_trans"/>
</dbReference>
<evidence type="ECO:0000313" key="8">
    <source>
        <dbReference type="Proteomes" id="UP000605846"/>
    </source>
</evidence>
<protein>
    <recommendedName>
        <fullName evidence="6">Choline/carnitine acyltransferase domain-containing protein</fullName>
    </recommendedName>
</protein>
<dbReference type="GO" id="GO:0016746">
    <property type="term" value="F:acyltransferase activity"/>
    <property type="evidence" value="ECO:0007669"/>
    <property type="project" value="UniProtKB-KW"/>
</dbReference>
<accession>A0A8H7BK55</accession>
<comment type="similarity">
    <text evidence="1 5">Belongs to the carnitine/choline acetyltransferase family.</text>
</comment>
<reference evidence="7" key="1">
    <citation type="submission" date="2020-01" db="EMBL/GenBank/DDBJ databases">
        <title>Genome Sequencing of Three Apophysomyces-Like Fungal Strains Confirms a Novel Fungal Genus in the Mucoromycota with divergent Burkholderia-like Endosymbiotic Bacteria.</title>
        <authorList>
            <person name="Stajich J.E."/>
            <person name="Macias A.M."/>
            <person name="Carter-House D."/>
            <person name="Lovett B."/>
            <person name="Kasson L.R."/>
            <person name="Berry K."/>
            <person name="Grigoriev I."/>
            <person name="Chang Y."/>
            <person name="Spatafora J."/>
            <person name="Kasson M.T."/>
        </authorList>
    </citation>
    <scope>NUCLEOTIDE SEQUENCE</scope>
    <source>
        <strain evidence="7">NRRL A-21654</strain>
    </source>
</reference>
<gene>
    <name evidence="7" type="ORF">EC973_005653</name>
</gene>
<evidence type="ECO:0000259" key="6">
    <source>
        <dbReference type="Pfam" id="PF00755"/>
    </source>
</evidence>
<evidence type="ECO:0000256" key="5">
    <source>
        <dbReference type="RuleBase" id="RU003801"/>
    </source>
</evidence>
<keyword evidence="8" id="KW-1185">Reference proteome</keyword>
<evidence type="ECO:0000313" key="7">
    <source>
        <dbReference type="EMBL" id="KAF7720979.1"/>
    </source>
</evidence>
<dbReference type="InterPro" id="IPR042231">
    <property type="entry name" value="Cho/carn_acyl_trans_2"/>
</dbReference>
<keyword evidence="3 5" id="KW-0012">Acyltransferase</keyword>
<dbReference type="PROSITE" id="PS00440">
    <property type="entry name" value="ACYLTRANSF_C_2"/>
    <property type="match status" value="1"/>
</dbReference>
<evidence type="ECO:0000256" key="1">
    <source>
        <dbReference type="ARBA" id="ARBA00005232"/>
    </source>
</evidence>
<sequence length="642" mass="73170">MSAPTFSLQHTLPRLPVPSLKESCALYLRSIQPLQTEAEHAKTRQIVEDFVSSELGKSLQQRLVDIDRSSPYNWLEDNFWLRKAYLEWREPLMVNSNWYILGQDDEKHPQILLTNDTPIKSGEFSYFQVRRAAHMIYHGLEYKESIDKQTLPVDMMRGGKAQCMWQYSRYIGVTRVPLHHCDTLVQEDPATLHHIIVLVRDQIYKLMVYRPEGDQWVRLTTDEIESGLLAIVRHAQQLRNPQPAVPLLTSWDRDNWALARNHLLTLDPSNRDALNIIETGLFAVALDDHNSGNELASRTRTMFCGHQSLGNGHNRWYDKSYTLIVENNGKCGVSGEHSPVDALTVSYLFDHMLKAPCTGQLSTAAVAADRSVTEEVHHLKWTVDDQMVKFISEAQVSADATAANSDSDVLYFDDFGTSWIKKVGKVPPDAFFQMVLQLTYYRLHKKVTATYETASTRKYLRGRTETIRTCSIESKQFVEGWSNPDLDAKAKYELLVKATAAHRKYTQIASDGHGCDRHLMTLRLLNADHQIRSPVTGKIETVPIHPIFKDPIYTESQTWRLSTSGLHEGIRLMGTGFGAVYRDGYGINYMPAPTVVKFGIESKRVPETVSTKTFVETLRQTLRDMRAVCEEVNNPNQKESKL</sequence>
<name>A0A8H7BK55_9FUNG</name>
<comment type="caution">
    <text evidence="7">The sequence shown here is derived from an EMBL/GenBank/DDBJ whole genome shotgun (WGS) entry which is preliminary data.</text>
</comment>
<dbReference type="InterPro" id="IPR023213">
    <property type="entry name" value="CAT-like_dom_sf"/>
</dbReference>
<dbReference type="EMBL" id="JABAYA010000325">
    <property type="protein sequence ID" value="KAF7720979.1"/>
    <property type="molecule type" value="Genomic_DNA"/>
</dbReference>
<dbReference type="PANTHER" id="PTHR22589:SF107">
    <property type="entry name" value="CHOLINE_CARNITINE ACYLTRANSFERASE DOMAIN-CONTAINING PROTEIN"/>
    <property type="match status" value="1"/>
</dbReference>
<evidence type="ECO:0000256" key="3">
    <source>
        <dbReference type="ARBA" id="ARBA00023315"/>
    </source>
</evidence>
<evidence type="ECO:0000256" key="2">
    <source>
        <dbReference type="ARBA" id="ARBA00022679"/>
    </source>
</evidence>
<dbReference type="SUPFAM" id="SSF52777">
    <property type="entry name" value="CoA-dependent acyltransferases"/>
    <property type="match status" value="2"/>
</dbReference>
<proteinExistence type="inferred from homology"/>
<dbReference type="OrthoDB" id="240216at2759"/>
<evidence type="ECO:0000256" key="4">
    <source>
        <dbReference type="PIRSR" id="PIRSR600542-1"/>
    </source>
</evidence>
<feature type="domain" description="Choline/carnitine acyltransferase" evidence="6">
    <location>
        <begin position="15"/>
        <end position="620"/>
    </location>
</feature>
<dbReference type="Gene3D" id="3.30.559.10">
    <property type="entry name" value="Chloramphenicol acetyltransferase-like domain"/>
    <property type="match status" value="1"/>
</dbReference>
<keyword evidence="2 5" id="KW-0808">Transferase</keyword>
<dbReference type="InterPro" id="IPR039551">
    <property type="entry name" value="Cho/carn_acyl_trans"/>
</dbReference>